<protein>
    <recommendedName>
        <fullName evidence="5">Segregation and condensation protein B</fullName>
    </recommendedName>
</protein>
<keyword evidence="1 5" id="KW-0963">Cytoplasm</keyword>
<evidence type="ECO:0000256" key="1">
    <source>
        <dbReference type="ARBA" id="ARBA00022490"/>
    </source>
</evidence>
<keyword evidence="4 5" id="KW-0131">Cell cycle</keyword>
<evidence type="ECO:0000313" key="6">
    <source>
        <dbReference type="EMBL" id="MBM7614037.1"/>
    </source>
</evidence>
<dbReference type="PANTHER" id="PTHR34298">
    <property type="entry name" value="SEGREGATION AND CONDENSATION PROTEIN B"/>
    <property type="match status" value="1"/>
</dbReference>
<evidence type="ECO:0000256" key="5">
    <source>
        <dbReference type="HAMAP-Rule" id="MF_01804"/>
    </source>
</evidence>
<organism evidence="6 7">
    <name type="scientific">Alkaliphilus hydrothermalis</name>
    <dbReference type="NCBI Taxonomy" id="1482730"/>
    <lineage>
        <taxon>Bacteria</taxon>
        <taxon>Bacillati</taxon>
        <taxon>Bacillota</taxon>
        <taxon>Clostridia</taxon>
        <taxon>Peptostreptococcales</taxon>
        <taxon>Natronincolaceae</taxon>
        <taxon>Alkaliphilus</taxon>
    </lineage>
</organism>
<keyword evidence="3 5" id="KW-0159">Chromosome partition</keyword>
<evidence type="ECO:0000313" key="7">
    <source>
        <dbReference type="Proteomes" id="UP001314796"/>
    </source>
</evidence>
<proteinExistence type="inferred from homology"/>
<sequence length="188" mass="21651">MNSEQMKSIIESLLFAWSDPLPLREMAKVLEVEDKVVAETLKEMMDDYCYNRRGIQIIKMNEHYQMATKPEHYEYIQKLLEPKQNKGLTQAALETLAIIAYKQPIPKGEIEGIRGVKCDKAISTLLEKEMIEEKGRLEKTGRPILYGTSLNFLKAFGLNSLKDLPPIGEFQLLTEDVEEEVQDILFKK</sequence>
<dbReference type="SUPFAM" id="SSF46785">
    <property type="entry name" value="Winged helix' DNA-binding domain"/>
    <property type="match status" value="2"/>
</dbReference>
<dbReference type="InterPro" id="IPR005234">
    <property type="entry name" value="ScpB_csome_segregation"/>
</dbReference>
<comment type="subcellular location">
    <subcellularLocation>
        <location evidence="5">Cytoplasm</location>
    </subcellularLocation>
    <text evidence="5">Associated with two foci at the outer edges of the nucleoid region in young cells, and at four foci within both cell halves in older cells.</text>
</comment>
<keyword evidence="2 5" id="KW-0132">Cell division</keyword>
<evidence type="ECO:0000256" key="2">
    <source>
        <dbReference type="ARBA" id="ARBA00022618"/>
    </source>
</evidence>
<evidence type="ECO:0000256" key="3">
    <source>
        <dbReference type="ARBA" id="ARBA00022829"/>
    </source>
</evidence>
<comment type="caution">
    <text evidence="6">The sequence shown here is derived from an EMBL/GenBank/DDBJ whole genome shotgun (WGS) entry which is preliminary data.</text>
</comment>
<dbReference type="InterPro" id="IPR036390">
    <property type="entry name" value="WH_DNA-bd_sf"/>
</dbReference>
<name>A0ABS2NMA3_9FIRM</name>
<dbReference type="NCBIfam" id="TIGR00281">
    <property type="entry name" value="SMC-Scp complex subunit ScpB"/>
    <property type="match status" value="1"/>
</dbReference>
<dbReference type="EMBL" id="JAFBEE010000002">
    <property type="protein sequence ID" value="MBM7614037.1"/>
    <property type="molecule type" value="Genomic_DNA"/>
</dbReference>
<reference evidence="6 7" key="1">
    <citation type="submission" date="2021-01" db="EMBL/GenBank/DDBJ databases">
        <title>Genomic Encyclopedia of Type Strains, Phase IV (KMG-IV): sequencing the most valuable type-strain genomes for metagenomic binning, comparative biology and taxonomic classification.</title>
        <authorList>
            <person name="Goeker M."/>
        </authorList>
    </citation>
    <scope>NUCLEOTIDE SEQUENCE [LARGE SCALE GENOMIC DNA]</scope>
    <source>
        <strain evidence="6 7">DSM 25890</strain>
    </source>
</reference>
<comment type="similarity">
    <text evidence="5">Belongs to the ScpB family.</text>
</comment>
<gene>
    <name evidence="5" type="primary">scpB</name>
    <name evidence="6" type="ORF">JOC73_000546</name>
</gene>
<comment type="subunit">
    <text evidence="5">Homodimer. Homodimerization may be required to stabilize the binding of ScpA to the Smc head domains. Component of a cohesin-like complex composed of ScpA, ScpB and the Smc homodimer, in which ScpA and ScpB bind to the head domain of Smc. The presence of the three proteins is required for the association of the complex with DNA.</text>
</comment>
<dbReference type="HAMAP" id="MF_01804">
    <property type="entry name" value="ScpB"/>
    <property type="match status" value="1"/>
</dbReference>
<dbReference type="RefSeq" id="WP_204400310.1">
    <property type="nucleotide sequence ID" value="NZ_JAFBEE010000002.1"/>
</dbReference>
<dbReference type="Proteomes" id="UP001314796">
    <property type="component" value="Unassembled WGS sequence"/>
</dbReference>
<accession>A0ABS2NMA3</accession>
<dbReference type="Gene3D" id="1.10.10.10">
    <property type="entry name" value="Winged helix-like DNA-binding domain superfamily/Winged helix DNA-binding domain"/>
    <property type="match status" value="2"/>
</dbReference>
<comment type="function">
    <text evidence="5">Participates in chromosomal partition during cell division. May act via the formation of a condensin-like complex containing Smc and ScpA that pull DNA away from mid-cell into both cell halves.</text>
</comment>
<dbReference type="PANTHER" id="PTHR34298:SF2">
    <property type="entry name" value="SEGREGATION AND CONDENSATION PROTEIN B"/>
    <property type="match status" value="1"/>
</dbReference>
<dbReference type="InterPro" id="IPR036388">
    <property type="entry name" value="WH-like_DNA-bd_sf"/>
</dbReference>
<dbReference type="Pfam" id="PF04079">
    <property type="entry name" value="SMC_ScpB"/>
    <property type="match status" value="1"/>
</dbReference>
<evidence type="ECO:0000256" key="4">
    <source>
        <dbReference type="ARBA" id="ARBA00023306"/>
    </source>
</evidence>
<keyword evidence="7" id="KW-1185">Reference proteome</keyword>
<dbReference type="PIRSF" id="PIRSF019345">
    <property type="entry name" value="ScpB"/>
    <property type="match status" value="1"/>
</dbReference>